<dbReference type="InterPro" id="IPR037284">
    <property type="entry name" value="SUF_FeS_clus_asmbl_SufBD_sf"/>
</dbReference>
<proteinExistence type="predicted"/>
<dbReference type="KEGG" id="frc:KX01_1242"/>
<evidence type="ECO:0000313" key="2">
    <source>
        <dbReference type="EMBL" id="APC97104.1"/>
    </source>
</evidence>
<dbReference type="InterPro" id="IPR000825">
    <property type="entry name" value="SUF_FeS_clus_asmbl_SufBD_core"/>
</dbReference>
<reference evidence="3" key="1">
    <citation type="submission" date="2014-10" db="EMBL/GenBank/DDBJ databases">
        <authorList>
            <person name="Kuske C.R."/>
            <person name="Challacombe J.F."/>
            <person name="Daligault H.E."/>
            <person name="Davenport K.W."/>
            <person name="Johnson S.L."/>
            <person name="Siddaramappa S."/>
            <person name="Petersen J.M."/>
        </authorList>
    </citation>
    <scope>NUCLEOTIDE SEQUENCE [LARGE SCALE GENOMIC DNA]</scope>
    <source>
        <strain evidence="3">CA97-1460</strain>
    </source>
</reference>
<name>A0A1J0KTJ7_9GAMM</name>
<evidence type="ECO:0000313" key="3">
    <source>
        <dbReference type="Proteomes" id="UP000182521"/>
    </source>
</evidence>
<dbReference type="GO" id="GO:0016226">
    <property type="term" value="P:iron-sulfur cluster assembly"/>
    <property type="evidence" value="ECO:0007669"/>
    <property type="project" value="InterPro"/>
</dbReference>
<dbReference type="NCBIfam" id="TIGR01981">
    <property type="entry name" value="sufD"/>
    <property type="match status" value="1"/>
</dbReference>
<evidence type="ECO:0000259" key="1">
    <source>
        <dbReference type="Pfam" id="PF01458"/>
    </source>
</evidence>
<organism evidence="2 3">
    <name type="scientific">Francisella frigiditurris</name>
    <dbReference type="NCBI Taxonomy" id="1542390"/>
    <lineage>
        <taxon>Bacteria</taxon>
        <taxon>Pseudomonadati</taxon>
        <taxon>Pseudomonadota</taxon>
        <taxon>Gammaproteobacteria</taxon>
        <taxon>Thiotrichales</taxon>
        <taxon>Francisellaceae</taxon>
        <taxon>Francisella</taxon>
    </lineage>
</organism>
<feature type="domain" description="SUF system FeS cluster assembly SufBD core" evidence="1">
    <location>
        <begin position="126"/>
        <end position="349"/>
    </location>
</feature>
<gene>
    <name evidence="2" type="primary">sufD</name>
    <name evidence="2" type="ORF">KX01_1242</name>
</gene>
<dbReference type="PANTHER" id="PTHR43575:SF1">
    <property type="entry name" value="PROTEIN ABCI7, CHLOROPLASTIC"/>
    <property type="match status" value="1"/>
</dbReference>
<dbReference type="EMBL" id="CP009654">
    <property type="protein sequence ID" value="APC97104.1"/>
    <property type="molecule type" value="Genomic_DNA"/>
</dbReference>
<accession>A0A1J0KTJ7</accession>
<dbReference type="OrthoDB" id="9768262at2"/>
<keyword evidence="3" id="KW-1185">Reference proteome</keyword>
<sequence>MLIDKNMLPTTKQESWKYTNIASIYQKNNIEEILIESDATKDYLKNFKFDTNENVVVILDGVLAIDYNNKLNHISKLEFNEDNRDMSKIAKDNAKSFCINIPKDTKEDLSLIFINTEYAKNKLTNVALKLDVEMFSNINLDIDYVNLTNDSALNLFLDIDIAESAKVTYTNNSDNPNNKDFIITANYLINFAENAEFNGFCILNKDHLLRKDIVVNLNESYSRFDLRGLYLLSDVACADVCCLVNHKASDTYSNVNFRGVVNGSSKAWFNAKAIVHEKIKGIQAYQNNKNVQLSKKAEINTKPELEILSDDVICTHGATIGELDKNALFYLQSRGLSLIEAQHMLLESFIKSQITSDDLLIGDSQKEEFLDSLEDIIKSIL</sequence>
<dbReference type="RefSeq" id="WP_071664150.1">
    <property type="nucleotide sequence ID" value="NZ_CP009654.1"/>
</dbReference>
<dbReference type="InterPro" id="IPR055346">
    <property type="entry name" value="Fe-S_cluster_assembly_SufBD"/>
</dbReference>
<protein>
    <submittedName>
        <fullName evidence="2">FeS assembly protein SufD</fullName>
    </submittedName>
</protein>
<dbReference type="PANTHER" id="PTHR43575">
    <property type="entry name" value="PROTEIN ABCI7, CHLOROPLASTIC"/>
    <property type="match status" value="1"/>
</dbReference>
<dbReference type="AlphaFoldDB" id="A0A1J0KTJ7"/>
<dbReference type="InterPro" id="IPR011542">
    <property type="entry name" value="SUF_FeS_clus_asmbl_SufD"/>
</dbReference>
<dbReference type="Proteomes" id="UP000182521">
    <property type="component" value="Chromosome"/>
</dbReference>
<dbReference type="STRING" id="1542390.KX01_1242"/>
<dbReference type="Pfam" id="PF01458">
    <property type="entry name" value="SUFBD_core"/>
    <property type="match status" value="1"/>
</dbReference>
<dbReference type="SUPFAM" id="SSF101960">
    <property type="entry name" value="Stabilizer of iron transporter SufD"/>
    <property type="match status" value="1"/>
</dbReference>